<feature type="region of interest" description="Disordered" evidence="1">
    <location>
        <begin position="163"/>
        <end position="200"/>
    </location>
</feature>
<dbReference type="SUPFAM" id="SSF52218">
    <property type="entry name" value="Flavoproteins"/>
    <property type="match status" value="1"/>
</dbReference>
<name>A0ABU3WRZ6_9NOCA</name>
<dbReference type="EMBL" id="WBMO01000001">
    <property type="protein sequence ID" value="MDV2476756.1"/>
    <property type="molecule type" value="Genomic_DNA"/>
</dbReference>
<dbReference type="PROSITE" id="PS50902">
    <property type="entry name" value="FLAVODOXIN_LIKE"/>
    <property type="match status" value="1"/>
</dbReference>
<feature type="compositionally biased region" description="Basic and acidic residues" evidence="1">
    <location>
        <begin position="191"/>
        <end position="200"/>
    </location>
</feature>
<evidence type="ECO:0000313" key="3">
    <source>
        <dbReference type="EMBL" id="MDV2476756.1"/>
    </source>
</evidence>
<dbReference type="InterPro" id="IPR052200">
    <property type="entry name" value="Protoporphyrinogen_IX_DH"/>
</dbReference>
<dbReference type="PANTHER" id="PTHR38030:SF2">
    <property type="entry name" value="PROTOPORPHYRINOGEN IX DEHYDROGENASE [QUINONE]"/>
    <property type="match status" value="1"/>
</dbReference>
<feature type="domain" description="Flavodoxin-like" evidence="2">
    <location>
        <begin position="3"/>
        <end position="157"/>
    </location>
</feature>
<evidence type="ECO:0000259" key="2">
    <source>
        <dbReference type="PROSITE" id="PS50902"/>
    </source>
</evidence>
<evidence type="ECO:0000256" key="1">
    <source>
        <dbReference type="SAM" id="MobiDB-lite"/>
    </source>
</evidence>
<dbReference type="Pfam" id="PF12724">
    <property type="entry name" value="Flavodoxin_5"/>
    <property type="match status" value="1"/>
</dbReference>
<proteinExistence type="predicted"/>
<dbReference type="InterPro" id="IPR008254">
    <property type="entry name" value="Flavodoxin/NO_synth"/>
</dbReference>
<dbReference type="InterPro" id="IPR029039">
    <property type="entry name" value="Flavoprotein-like_sf"/>
</dbReference>
<dbReference type="PANTHER" id="PTHR38030">
    <property type="entry name" value="PROTOPORPHYRINOGEN IX DEHYDROGENASE [MENAQUINONE]"/>
    <property type="match status" value="1"/>
</dbReference>
<gene>
    <name evidence="3" type="ORF">F8M49_18115</name>
</gene>
<accession>A0ABU3WRZ6</accession>
<keyword evidence="4" id="KW-1185">Reference proteome</keyword>
<dbReference type="InterPro" id="IPR026816">
    <property type="entry name" value="Flavodoxin_dom"/>
</dbReference>
<reference evidence="3 4" key="1">
    <citation type="submission" date="2019-10" db="EMBL/GenBank/DDBJ databases">
        <title>Draft Genome Assembly of Rhodococcus zopfii DSM44189.</title>
        <authorList>
            <person name="Sutton J.M."/>
            <person name="Akob D.M."/>
            <person name="Bushman T.J."/>
        </authorList>
    </citation>
    <scope>NUCLEOTIDE SEQUENCE [LARGE SCALE GENOMIC DNA]</scope>
    <source>
        <strain evidence="3 4">DSM 44189</strain>
    </source>
</reference>
<protein>
    <submittedName>
        <fullName evidence="3">Flavodoxin</fullName>
    </submittedName>
</protein>
<comment type="caution">
    <text evidence="3">The sequence shown here is derived from an EMBL/GenBank/DDBJ whole genome shotgun (WGS) entry which is preliminary data.</text>
</comment>
<sequence>MRILVSAASRHGSTAEIATALGAALRDRGALVDVVEPHDVGDVTDYDAVVLGSAVYRGRWLRPAREFVDAHVAELRRRPVFLFSSGPIADQDWPVNNPYDVFNVRHRTGAREHRMFAGKLDPEALSVGERMHVRMSGGRAGDFRDWDAVGGWAGTIVEAVSDREAASDSEAVSGREVVSDDDTVSPTGASDDARTGEQGH</sequence>
<dbReference type="Gene3D" id="3.40.50.360">
    <property type="match status" value="1"/>
</dbReference>
<dbReference type="Proteomes" id="UP001275440">
    <property type="component" value="Unassembled WGS sequence"/>
</dbReference>
<organism evidence="3 4">
    <name type="scientific">Rhodococcus zopfii</name>
    <dbReference type="NCBI Taxonomy" id="43772"/>
    <lineage>
        <taxon>Bacteria</taxon>
        <taxon>Bacillati</taxon>
        <taxon>Actinomycetota</taxon>
        <taxon>Actinomycetes</taxon>
        <taxon>Mycobacteriales</taxon>
        <taxon>Nocardiaceae</taxon>
        <taxon>Rhodococcus</taxon>
    </lineage>
</organism>
<evidence type="ECO:0000313" key="4">
    <source>
        <dbReference type="Proteomes" id="UP001275440"/>
    </source>
</evidence>